<gene>
    <name evidence="1" type="ORF">Pla52n_07000</name>
</gene>
<dbReference type="RefSeq" id="WP_146518219.1">
    <property type="nucleotide sequence ID" value="NZ_CP151726.1"/>
</dbReference>
<dbReference type="AlphaFoldDB" id="A0A5C6B832"/>
<organism evidence="1 2">
    <name type="scientific">Stieleria varia</name>
    <dbReference type="NCBI Taxonomy" id="2528005"/>
    <lineage>
        <taxon>Bacteria</taxon>
        <taxon>Pseudomonadati</taxon>
        <taxon>Planctomycetota</taxon>
        <taxon>Planctomycetia</taxon>
        <taxon>Pirellulales</taxon>
        <taxon>Pirellulaceae</taxon>
        <taxon>Stieleria</taxon>
    </lineage>
</organism>
<evidence type="ECO:0000313" key="1">
    <source>
        <dbReference type="EMBL" id="TWU08118.1"/>
    </source>
</evidence>
<dbReference type="EMBL" id="SJPN01000001">
    <property type="protein sequence ID" value="TWU08118.1"/>
    <property type="molecule type" value="Genomic_DNA"/>
</dbReference>
<name>A0A5C6B832_9BACT</name>
<protein>
    <submittedName>
        <fullName evidence="1">Uncharacterized protein</fullName>
    </submittedName>
</protein>
<reference evidence="1 2" key="1">
    <citation type="submission" date="2019-02" db="EMBL/GenBank/DDBJ databases">
        <title>Deep-cultivation of Planctomycetes and their phenomic and genomic characterization uncovers novel biology.</title>
        <authorList>
            <person name="Wiegand S."/>
            <person name="Jogler M."/>
            <person name="Boedeker C."/>
            <person name="Pinto D."/>
            <person name="Vollmers J."/>
            <person name="Rivas-Marin E."/>
            <person name="Kohn T."/>
            <person name="Peeters S.H."/>
            <person name="Heuer A."/>
            <person name="Rast P."/>
            <person name="Oberbeckmann S."/>
            <person name="Bunk B."/>
            <person name="Jeske O."/>
            <person name="Meyerdierks A."/>
            <person name="Storesund J.E."/>
            <person name="Kallscheuer N."/>
            <person name="Luecker S."/>
            <person name="Lage O.M."/>
            <person name="Pohl T."/>
            <person name="Merkel B.J."/>
            <person name="Hornburger P."/>
            <person name="Mueller R.-W."/>
            <person name="Bruemmer F."/>
            <person name="Labrenz M."/>
            <person name="Spormann A.M."/>
            <person name="Op Den Camp H."/>
            <person name="Overmann J."/>
            <person name="Amann R."/>
            <person name="Jetten M.S.M."/>
            <person name="Mascher T."/>
            <person name="Medema M.H."/>
            <person name="Devos D.P."/>
            <person name="Kaster A.-K."/>
            <person name="Ovreas L."/>
            <person name="Rohde M."/>
            <person name="Galperin M.Y."/>
            <person name="Jogler C."/>
        </authorList>
    </citation>
    <scope>NUCLEOTIDE SEQUENCE [LARGE SCALE GENOMIC DNA]</scope>
    <source>
        <strain evidence="1 2">Pla52n</strain>
    </source>
</reference>
<dbReference type="OrthoDB" id="9857609at2"/>
<dbReference type="Proteomes" id="UP000320176">
    <property type="component" value="Unassembled WGS sequence"/>
</dbReference>
<keyword evidence="2" id="KW-1185">Reference proteome</keyword>
<comment type="caution">
    <text evidence="1">The sequence shown here is derived from an EMBL/GenBank/DDBJ whole genome shotgun (WGS) entry which is preliminary data.</text>
</comment>
<evidence type="ECO:0000313" key="2">
    <source>
        <dbReference type="Proteomes" id="UP000320176"/>
    </source>
</evidence>
<accession>A0A5C6B832</accession>
<sequence length="289" mass="32699">MLLFHNFQHRFTGGGRVSTSTSSSGKNYRRRFSTGELDAELVINEDRFELTIRELNAPKRMLFVSNGDKKELNVRLLGDSVTILQQTADGSVRWVEVGTDTAKVYSAPSFAELYANHPGAIESVLFVHLQHAGLLMPMKRYDPAIVQRLLSHITAIDKQERERFVELMEQIDGNSFAVRDAASKELLANVSKYSNLILQADQENALSAEARHRLAGVLKMYREQFHQVDQLISAAGWTQDPAYLIDLLHQLPADQANIVVDHLREITKQDFANDTTAWSTWLRDSQTDD</sequence>
<proteinExistence type="predicted"/>